<dbReference type="GeneID" id="97290516"/>
<dbReference type="GO" id="GO:0015658">
    <property type="term" value="F:branched-chain amino acid transmembrane transporter activity"/>
    <property type="evidence" value="ECO:0007669"/>
    <property type="project" value="InterPro"/>
</dbReference>
<evidence type="ECO:0000313" key="7">
    <source>
        <dbReference type="EMBL" id="PKT79758.1"/>
    </source>
</evidence>
<keyword evidence="2" id="KW-1003">Cell membrane</keyword>
<evidence type="ECO:0000256" key="4">
    <source>
        <dbReference type="ARBA" id="ARBA00022989"/>
    </source>
</evidence>
<dbReference type="EMBL" id="MBPK01000046">
    <property type="protein sequence ID" value="PKT79758.1"/>
    <property type="molecule type" value="Genomic_DNA"/>
</dbReference>
<keyword evidence="3 6" id="KW-0812">Transmembrane</keyword>
<evidence type="ECO:0000256" key="5">
    <source>
        <dbReference type="ARBA" id="ARBA00023136"/>
    </source>
</evidence>
<dbReference type="GO" id="GO:0005886">
    <property type="term" value="C:plasma membrane"/>
    <property type="evidence" value="ECO:0007669"/>
    <property type="project" value="UniProtKB-SubCell"/>
</dbReference>
<keyword evidence="5 6" id="KW-0472">Membrane</keyword>
<dbReference type="InterPro" id="IPR043428">
    <property type="entry name" value="LivM-like"/>
</dbReference>
<dbReference type="InterPro" id="IPR001851">
    <property type="entry name" value="ABC_transp_permease"/>
</dbReference>
<feature type="transmembrane region" description="Helical" evidence="6">
    <location>
        <begin position="39"/>
        <end position="60"/>
    </location>
</feature>
<evidence type="ECO:0000256" key="3">
    <source>
        <dbReference type="ARBA" id="ARBA00022692"/>
    </source>
</evidence>
<keyword evidence="8" id="KW-1185">Reference proteome</keyword>
<dbReference type="RefSeq" id="WP_040498765.1">
    <property type="nucleotide sequence ID" value="NZ_CABKOI010000019.1"/>
</dbReference>
<organism evidence="7 8">
    <name type="scientific">Helicobacter winghamensis</name>
    <dbReference type="NCBI Taxonomy" id="157268"/>
    <lineage>
        <taxon>Bacteria</taxon>
        <taxon>Pseudomonadati</taxon>
        <taxon>Campylobacterota</taxon>
        <taxon>Epsilonproteobacteria</taxon>
        <taxon>Campylobacterales</taxon>
        <taxon>Helicobacteraceae</taxon>
        <taxon>Helicobacter</taxon>
    </lineage>
</organism>
<feature type="transmembrane region" description="Helical" evidence="6">
    <location>
        <begin position="141"/>
        <end position="158"/>
    </location>
</feature>
<feature type="transmembrane region" description="Helical" evidence="6">
    <location>
        <begin position="72"/>
        <end position="91"/>
    </location>
</feature>
<dbReference type="PANTHER" id="PTHR30482:SF10">
    <property type="entry name" value="HIGH-AFFINITY BRANCHED-CHAIN AMINO ACID TRANSPORT PROTEIN BRAE"/>
    <property type="match status" value="1"/>
</dbReference>
<keyword evidence="4 6" id="KW-1133">Transmembrane helix</keyword>
<comment type="subcellular location">
    <subcellularLocation>
        <location evidence="1">Cell membrane</location>
        <topology evidence="1">Multi-pass membrane protein</topology>
    </subcellularLocation>
</comment>
<evidence type="ECO:0000256" key="2">
    <source>
        <dbReference type="ARBA" id="ARBA00022475"/>
    </source>
</evidence>
<dbReference type="Proteomes" id="UP000233350">
    <property type="component" value="Unassembled WGS sequence"/>
</dbReference>
<feature type="transmembrane region" description="Helical" evidence="6">
    <location>
        <begin position="218"/>
        <end position="238"/>
    </location>
</feature>
<evidence type="ECO:0000256" key="6">
    <source>
        <dbReference type="SAM" id="Phobius"/>
    </source>
</evidence>
<comment type="caution">
    <text evidence="7">The sequence shown here is derived from an EMBL/GenBank/DDBJ whole genome shotgun (WGS) entry which is preliminary data.</text>
</comment>
<feature type="transmembrane region" description="Helical" evidence="6">
    <location>
        <begin position="112"/>
        <end position="135"/>
    </location>
</feature>
<feature type="transmembrane region" description="Helical" evidence="6">
    <location>
        <begin position="12"/>
        <end position="32"/>
    </location>
</feature>
<accession>A0A2N3PH77</accession>
<dbReference type="AlphaFoldDB" id="A0A2N3PH77"/>
<sequence>MVKTLYVKTPTITTFGFHIFLYFCAICVVFAAQTLLGDYALRIFNNILIFVILAVSYNLINGVTGQLSLEPNGFVAIGAYITALMLLDEDLKWSMFQLNDPHPFVLSMYSELLPALFCSGVVAAIIAVLLSFPVFRVRGDYLAIVTLGFGFIIKILAINNPQWTNGAIGLNEIPNNQDSVVRYIEQTLLSLSSGDSVLSGFFNLLYTHAFTGGANITVFFWSGIFATASVILILQIVYSKYGRAMKAVRDDEDAAIAMGINTFKIKTFAFSTSAFLEGVGGGLMAVWLTTIDPKIFGFELTFQLLIIIVLGGLGSTTGAILGAILVIGGGEWLRFLDQPLVFFGADFGSYPGLRMVFFSVILLIIMLFAREGIMGKNELWDLNPTKTRWFKRRQ</sequence>
<dbReference type="STRING" id="556267.HWAG_01369"/>
<evidence type="ECO:0000256" key="1">
    <source>
        <dbReference type="ARBA" id="ARBA00004651"/>
    </source>
</evidence>
<dbReference type="CDD" id="cd06581">
    <property type="entry name" value="TM_PBP1_LivM_like"/>
    <property type="match status" value="1"/>
</dbReference>
<dbReference type="Pfam" id="PF02653">
    <property type="entry name" value="BPD_transp_2"/>
    <property type="match status" value="1"/>
</dbReference>
<protein>
    <submittedName>
        <fullName evidence="7">Branched-chain amino acid ABC transporter permease</fullName>
    </submittedName>
</protein>
<proteinExistence type="predicted"/>
<reference evidence="7 8" key="1">
    <citation type="submission" date="2016-07" db="EMBL/GenBank/DDBJ databases">
        <title>Detection of Helicobacter winghamensis from caecal content of red fox (Vulpes vulpes).</title>
        <authorList>
            <person name="Zanoni R.G."/>
            <person name="Florio D."/>
            <person name="Caffara M."/>
            <person name="Renzi M."/>
            <person name="Parisi A."/>
            <person name="Pasquali F."/>
            <person name="Manfreda G."/>
        </authorList>
    </citation>
    <scope>NUCLEOTIDE SEQUENCE [LARGE SCALE GENOMIC DNA]</scope>
    <source>
        <strain evidence="7 8">295_13</strain>
    </source>
</reference>
<evidence type="ECO:0000313" key="8">
    <source>
        <dbReference type="Proteomes" id="UP000233350"/>
    </source>
</evidence>
<feature type="transmembrane region" description="Helical" evidence="6">
    <location>
        <begin position="347"/>
        <end position="369"/>
    </location>
</feature>
<dbReference type="PANTHER" id="PTHR30482">
    <property type="entry name" value="HIGH-AFFINITY BRANCHED-CHAIN AMINO ACID TRANSPORT SYSTEM PERMEASE"/>
    <property type="match status" value="1"/>
</dbReference>
<name>A0A2N3PH77_9HELI</name>
<gene>
    <name evidence="7" type="ORF">BCM31_05395</name>
</gene>
<feature type="transmembrane region" description="Helical" evidence="6">
    <location>
        <begin position="304"/>
        <end position="327"/>
    </location>
</feature>